<feature type="coiled-coil region" evidence="1">
    <location>
        <begin position="7"/>
        <end position="34"/>
    </location>
</feature>
<organism evidence="2 3">
    <name type="scientific">Tessaracoccus rhinocerotis</name>
    <dbReference type="NCBI Taxonomy" id="1689449"/>
    <lineage>
        <taxon>Bacteria</taxon>
        <taxon>Bacillati</taxon>
        <taxon>Actinomycetota</taxon>
        <taxon>Actinomycetes</taxon>
        <taxon>Propionibacteriales</taxon>
        <taxon>Propionibacteriaceae</taxon>
        <taxon>Tessaracoccus</taxon>
    </lineage>
</organism>
<keyword evidence="3" id="KW-1185">Reference proteome</keyword>
<name>A0A553K623_9ACTN</name>
<dbReference type="Proteomes" id="UP000317638">
    <property type="component" value="Unassembled WGS sequence"/>
</dbReference>
<comment type="caution">
    <text evidence="2">The sequence shown here is derived from an EMBL/GenBank/DDBJ whole genome shotgun (WGS) entry which is preliminary data.</text>
</comment>
<reference evidence="2 3" key="1">
    <citation type="submission" date="2019-07" db="EMBL/GenBank/DDBJ databases">
        <authorList>
            <person name="Zhou L.-Y."/>
        </authorList>
    </citation>
    <scope>NUCLEOTIDE SEQUENCE [LARGE SCALE GENOMIC DNA]</scope>
    <source>
        <strain evidence="2 3">YIM 101269</strain>
    </source>
</reference>
<evidence type="ECO:0000313" key="2">
    <source>
        <dbReference type="EMBL" id="TRY20158.1"/>
    </source>
</evidence>
<keyword evidence="1" id="KW-0175">Coiled coil</keyword>
<accession>A0A553K623</accession>
<sequence>MVMETNQEELVARLAALVEKVSMLEARVAELESEQEIPEEDLVAIGAAVAAYFGHKAKVRAVRFGRQSSWAAATRERVHDRRVPHVR</sequence>
<dbReference type="OrthoDB" id="3730516at2"/>
<protein>
    <submittedName>
        <fullName evidence="2">Uncharacterized protein</fullName>
    </submittedName>
</protein>
<gene>
    <name evidence="2" type="ORF">FOJ82_04660</name>
</gene>
<proteinExistence type="predicted"/>
<evidence type="ECO:0000256" key="1">
    <source>
        <dbReference type="SAM" id="Coils"/>
    </source>
</evidence>
<dbReference type="AlphaFoldDB" id="A0A553K623"/>
<dbReference type="EMBL" id="VKKG01000001">
    <property type="protein sequence ID" value="TRY20158.1"/>
    <property type="molecule type" value="Genomic_DNA"/>
</dbReference>
<evidence type="ECO:0000313" key="3">
    <source>
        <dbReference type="Proteomes" id="UP000317638"/>
    </source>
</evidence>